<proteinExistence type="inferred from homology"/>
<evidence type="ECO:0000256" key="8">
    <source>
        <dbReference type="ARBA" id="ARBA00022848"/>
    </source>
</evidence>
<dbReference type="SUPFAM" id="SSF48264">
    <property type="entry name" value="Cytochrome P450"/>
    <property type="match status" value="1"/>
</dbReference>
<dbReference type="PROSITE" id="PS00086">
    <property type="entry name" value="CYTOCHROME_P450"/>
    <property type="match status" value="1"/>
</dbReference>
<name>A0AAW2GAF8_9HYME</name>
<dbReference type="Gene3D" id="1.10.630.10">
    <property type="entry name" value="Cytochrome P450"/>
    <property type="match status" value="1"/>
</dbReference>
<evidence type="ECO:0000256" key="1">
    <source>
        <dbReference type="ARBA" id="ARBA00001971"/>
    </source>
</evidence>
<evidence type="ECO:0000256" key="3">
    <source>
        <dbReference type="ARBA" id="ARBA00004406"/>
    </source>
</evidence>
<keyword evidence="15" id="KW-1185">Reference proteome</keyword>
<keyword evidence="7" id="KW-0256">Endoplasmic reticulum</keyword>
<accession>A0AAW2GAF8</accession>
<keyword evidence="12" id="KW-0472">Membrane</keyword>
<keyword evidence="9 13" id="KW-0560">Oxidoreductase</keyword>
<protein>
    <recommendedName>
        <fullName evidence="16">Cytochrome P450</fullName>
    </recommendedName>
</protein>
<evidence type="ECO:0000256" key="5">
    <source>
        <dbReference type="ARBA" id="ARBA00022617"/>
    </source>
</evidence>
<evidence type="ECO:0000313" key="14">
    <source>
        <dbReference type="EMBL" id="KAL0124322.1"/>
    </source>
</evidence>
<comment type="subcellular location">
    <subcellularLocation>
        <location evidence="3">Endoplasmic reticulum membrane</location>
        <topology evidence="3">Peripheral membrane protein</topology>
    </subcellularLocation>
    <subcellularLocation>
        <location evidence="2">Microsome membrane</location>
        <topology evidence="2">Peripheral membrane protein</topology>
    </subcellularLocation>
</comment>
<evidence type="ECO:0000256" key="4">
    <source>
        <dbReference type="ARBA" id="ARBA00010617"/>
    </source>
</evidence>
<dbReference type="InterPro" id="IPR001128">
    <property type="entry name" value="Cyt_P450"/>
</dbReference>
<dbReference type="PANTHER" id="PTHR24292:SF45">
    <property type="entry name" value="CYTOCHROME P450 6G1-RELATED"/>
    <property type="match status" value="1"/>
</dbReference>
<dbReference type="InterPro" id="IPR050476">
    <property type="entry name" value="Insect_CytP450_Detox"/>
</dbReference>
<dbReference type="InterPro" id="IPR017972">
    <property type="entry name" value="Cyt_P450_CS"/>
</dbReference>
<evidence type="ECO:0000256" key="10">
    <source>
        <dbReference type="ARBA" id="ARBA00023004"/>
    </source>
</evidence>
<dbReference type="InterPro" id="IPR036396">
    <property type="entry name" value="Cyt_P450_sf"/>
</dbReference>
<dbReference type="GO" id="GO:0016705">
    <property type="term" value="F:oxidoreductase activity, acting on paired donors, with incorporation or reduction of molecular oxygen"/>
    <property type="evidence" value="ECO:0007669"/>
    <property type="project" value="InterPro"/>
</dbReference>
<dbReference type="GO" id="GO:0005506">
    <property type="term" value="F:iron ion binding"/>
    <property type="evidence" value="ECO:0007669"/>
    <property type="project" value="InterPro"/>
</dbReference>
<dbReference type="Proteomes" id="UP001430953">
    <property type="component" value="Unassembled WGS sequence"/>
</dbReference>
<evidence type="ECO:0008006" key="16">
    <source>
        <dbReference type="Google" id="ProtNLM"/>
    </source>
</evidence>
<dbReference type="GO" id="GO:0020037">
    <property type="term" value="F:heme binding"/>
    <property type="evidence" value="ECO:0007669"/>
    <property type="project" value="InterPro"/>
</dbReference>
<evidence type="ECO:0000256" key="6">
    <source>
        <dbReference type="ARBA" id="ARBA00022723"/>
    </source>
</evidence>
<evidence type="ECO:0000256" key="7">
    <source>
        <dbReference type="ARBA" id="ARBA00022824"/>
    </source>
</evidence>
<evidence type="ECO:0000313" key="15">
    <source>
        <dbReference type="Proteomes" id="UP001430953"/>
    </source>
</evidence>
<dbReference type="GO" id="GO:0004497">
    <property type="term" value="F:monooxygenase activity"/>
    <property type="evidence" value="ECO:0007669"/>
    <property type="project" value="UniProtKB-KW"/>
</dbReference>
<keyword evidence="5 13" id="KW-0349">Heme</keyword>
<organism evidence="14 15">
    <name type="scientific">Cardiocondyla obscurior</name>
    <dbReference type="NCBI Taxonomy" id="286306"/>
    <lineage>
        <taxon>Eukaryota</taxon>
        <taxon>Metazoa</taxon>
        <taxon>Ecdysozoa</taxon>
        <taxon>Arthropoda</taxon>
        <taxon>Hexapoda</taxon>
        <taxon>Insecta</taxon>
        <taxon>Pterygota</taxon>
        <taxon>Neoptera</taxon>
        <taxon>Endopterygota</taxon>
        <taxon>Hymenoptera</taxon>
        <taxon>Apocrita</taxon>
        <taxon>Aculeata</taxon>
        <taxon>Formicoidea</taxon>
        <taxon>Formicidae</taxon>
        <taxon>Myrmicinae</taxon>
        <taxon>Cardiocondyla</taxon>
    </lineage>
</organism>
<comment type="caution">
    <text evidence="14">The sequence shown here is derived from an EMBL/GenBank/DDBJ whole genome shotgun (WGS) entry which is preliminary data.</text>
</comment>
<dbReference type="GO" id="GO:0005789">
    <property type="term" value="C:endoplasmic reticulum membrane"/>
    <property type="evidence" value="ECO:0007669"/>
    <property type="project" value="UniProtKB-SubCell"/>
</dbReference>
<keyword evidence="10 13" id="KW-0408">Iron</keyword>
<gene>
    <name evidence="14" type="ORF">PUN28_006273</name>
</gene>
<dbReference type="AlphaFoldDB" id="A0AAW2GAF8"/>
<dbReference type="EMBL" id="JADYXP020000005">
    <property type="protein sequence ID" value="KAL0124322.1"/>
    <property type="molecule type" value="Genomic_DNA"/>
</dbReference>
<keyword evidence="8" id="KW-0492">Microsome</keyword>
<evidence type="ECO:0000256" key="2">
    <source>
        <dbReference type="ARBA" id="ARBA00004174"/>
    </source>
</evidence>
<dbReference type="Pfam" id="PF00067">
    <property type="entry name" value="p450"/>
    <property type="match status" value="1"/>
</dbReference>
<evidence type="ECO:0000256" key="12">
    <source>
        <dbReference type="ARBA" id="ARBA00023136"/>
    </source>
</evidence>
<keyword evidence="6 13" id="KW-0479">Metal-binding</keyword>
<evidence type="ECO:0000256" key="13">
    <source>
        <dbReference type="RuleBase" id="RU000461"/>
    </source>
</evidence>
<keyword evidence="11 13" id="KW-0503">Monooxygenase</keyword>
<comment type="similarity">
    <text evidence="4 13">Belongs to the cytochrome P450 family.</text>
</comment>
<sequence length="71" mass="8029">MAFLPFGDGPRNCIGARFAVYQTKLGLIKILRNYKIETCEKTVIPYVNDPKAFLLAPKGGIYLKIVKINRQ</sequence>
<comment type="cofactor">
    <cofactor evidence="1">
        <name>heme</name>
        <dbReference type="ChEBI" id="CHEBI:30413"/>
    </cofactor>
</comment>
<evidence type="ECO:0000256" key="9">
    <source>
        <dbReference type="ARBA" id="ARBA00023002"/>
    </source>
</evidence>
<evidence type="ECO:0000256" key="11">
    <source>
        <dbReference type="ARBA" id="ARBA00023033"/>
    </source>
</evidence>
<reference evidence="14 15" key="1">
    <citation type="submission" date="2023-03" db="EMBL/GenBank/DDBJ databases">
        <title>High recombination rates correlate with genetic variation in Cardiocondyla obscurior ants.</title>
        <authorList>
            <person name="Errbii M."/>
        </authorList>
    </citation>
    <scope>NUCLEOTIDE SEQUENCE [LARGE SCALE GENOMIC DNA]</scope>
    <source>
        <strain evidence="14">Alpha-2009</strain>
        <tissue evidence="14">Whole body</tissue>
    </source>
</reference>
<dbReference type="PANTHER" id="PTHR24292">
    <property type="entry name" value="CYTOCHROME P450"/>
    <property type="match status" value="1"/>
</dbReference>